<keyword evidence="5 7" id="KW-1133">Transmembrane helix</keyword>
<comment type="similarity">
    <text evidence="7">Belongs to the binding-protein-dependent transport system permease family.</text>
</comment>
<dbReference type="Gene3D" id="1.10.3720.10">
    <property type="entry name" value="MetI-like"/>
    <property type="match status" value="1"/>
</dbReference>
<comment type="caution">
    <text evidence="9">The sequence shown here is derived from an EMBL/GenBank/DDBJ whole genome shotgun (WGS) entry which is preliminary data.</text>
</comment>
<dbReference type="CDD" id="cd06261">
    <property type="entry name" value="TM_PBP2"/>
    <property type="match status" value="1"/>
</dbReference>
<dbReference type="EMBL" id="JACHZG010000001">
    <property type="protein sequence ID" value="MBB3325718.1"/>
    <property type="molecule type" value="Genomic_DNA"/>
</dbReference>
<dbReference type="PANTHER" id="PTHR43744">
    <property type="entry name" value="ABC TRANSPORTER PERMEASE PROTEIN MG189-RELATED-RELATED"/>
    <property type="match status" value="1"/>
</dbReference>
<organism evidence="9 10">
    <name type="scientific">Microlunatus antarcticus</name>
    <dbReference type="NCBI Taxonomy" id="53388"/>
    <lineage>
        <taxon>Bacteria</taxon>
        <taxon>Bacillati</taxon>
        <taxon>Actinomycetota</taxon>
        <taxon>Actinomycetes</taxon>
        <taxon>Propionibacteriales</taxon>
        <taxon>Propionibacteriaceae</taxon>
        <taxon>Microlunatus</taxon>
    </lineage>
</organism>
<dbReference type="SUPFAM" id="SSF161098">
    <property type="entry name" value="MetI-like"/>
    <property type="match status" value="1"/>
</dbReference>
<dbReference type="PROSITE" id="PS50928">
    <property type="entry name" value="ABC_TM1"/>
    <property type="match status" value="1"/>
</dbReference>
<feature type="transmembrane region" description="Helical" evidence="7">
    <location>
        <begin position="132"/>
        <end position="154"/>
    </location>
</feature>
<evidence type="ECO:0000313" key="9">
    <source>
        <dbReference type="EMBL" id="MBB3325718.1"/>
    </source>
</evidence>
<feature type="transmembrane region" description="Helical" evidence="7">
    <location>
        <begin position="12"/>
        <end position="33"/>
    </location>
</feature>
<feature type="transmembrane region" description="Helical" evidence="7">
    <location>
        <begin position="98"/>
        <end position="120"/>
    </location>
</feature>
<gene>
    <name evidence="9" type="ORF">FHX39_000662</name>
</gene>
<dbReference type="GO" id="GO:0055085">
    <property type="term" value="P:transmembrane transport"/>
    <property type="evidence" value="ECO:0007669"/>
    <property type="project" value="InterPro"/>
</dbReference>
<name>A0A7W5P5S9_9ACTN</name>
<comment type="subcellular location">
    <subcellularLocation>
        <location evidence="1 7">Cell membrane</location>
        <topology evidence="1 7">Multi-pass membrane protein</topology>
    </subcellularLocation>
</comment>
<evidence type="ECO:0000256" key="3">
    <source>
        <dbReference type="ARBA" id="ARBA00022475"/>
    </source>
</evidence>
<proteinExistence type="inferred from homology"/>
<dbReference type="GO" id="GO:0005886">
    <property type="term" value="C:plasma membrane"/>
    <property type="evidence" value="ECO:0007669"/>
    <property type="project" value="UniProtKB-SubCell"/>
</dbReference>
<keyword evidence="6 7" id="KW-0472">Membrane</keyword>
<evidence type="ECO:0000256" key="5">
    <source>
        <dbReference type="ARBA" id="ARBA00022989"/>
    </source>
</evidence>
<accession>A0A7W5P5S9</accession>
<feature type="transmembrane region" description="Helical" evidence="7">
    <location>
        <begin position="235"/>
        <end position="254"/>
    </location>
</feature>
<dbReference type="InterPro" id="IPR000515">
    <property type="entry name" value="MetI-like"/>
</dbReference>
<dbReference type="RefSeq" id="WP_183336777.1">
    <property type="nucleotide sequence ID" value="NZ_JACHZG010000001.1"/>
</dbReference>
<feature type="domain" description="ABC transmembrane type-1" evidence="8">
    <location>
        <begin position="63"/>
        <end position="254"/>
    </location>
</feature>
<dbReference type="PANTHER" id="PTHR43744:SF8">
    <property type="entry name" value="SN-GLYCEROL-3-PHOSPHATE TRANSPORT SYSTEM PERMEASE PROTEIN UGPE"/>
    <property type="match status" value="1"/>
</dbReference>
<sequence>MTRKSETVLNYFVLLLFTAVVMLPILWTLLAALSPNMDGSASTDLQWSNFASAWTRGSLGQALLASTVITVGAVILQVLLALGSGYAFGVLDVVGGRVLFPVILLGLMLSTEALIIPLYFQFREIGLINSWLGLIVIHVGMGVPFGAFWMRATFRAIPGSLVESARIDGAGTWRVLWGILVPVSRPAILTLVLLNAMWTWNDYFVALIMISDPTKQPVTLALGAFQGRFTTEFNTMAAAAVIICLPILVLYAFFQRQFIHGVLSGAIKE</sequence>
<keyword evidence="4 7" id="KW-0812">Transmembrane</keyword>
<dbReference type="InterPro" id="IPR035906">
    <property type="entry name" value="MetI-like_sf"/>
</dbReference>
<dbReference type="Proteomes" id="UP000565572">
    <property type="component" value="Unassembled WGS sequence"/>
</dbReference>
<evidence type="ECO:0000259" key="8">
    <source>
        <dbReference type="PROSITE" id="PS50928"/>
    </source>
</evidence>
<evidence type="ECO:0000256" key="2">
    <source>
        <dbReference type="ARBA" id="ARBA00022448"/>
    </source>
</evidence>
<keyword evidence="2 7" id="KW-0813">Transport</keyword>
<evidence type="ECO:0000256" key="4">
    <source>
        <dbReference type="ARBA" id="ARBA00022692"/>
    </source>
</evidence>
<feature type="transmembrane region" description="Helical" evidence="7">
    <location>
        <begin position="62"/>
        <end position="91"/>
    </location>
</feature>
<reference evidence="9 10" key="1">
    <citation type="submission" date="2020-08" db="EMBL/GenBank/DDBJ databases">
        <title>Sequencing the genomes of 1000 actinobacteria strains.</title>
        <authorList>
            <person name="Klenk H.-P."/>
        </authorList>
    </citation>
    <scope>NUCLEOTIDE SEQUENCE [LARGE SCALE GENOMIC DNA]</scope>
    <source>
        <strain evidence="9 10">DSM 11053</strain>
    </source>
</reference>
<keyword evidence="10" id="KW-1185">Reference proteome</keyword>
<evidence type="ECO:0000256" key="6">
    <source>
        <dbReference type="ARBA" id="ARBA00023136"/>
    </source>
</evidence>
<dbReference type="AlphaFoldDB" id="A0A7W5P5S9"/>
<protein>
    <submittedName>
        <fullName evidence="9">Raffinose/stachyose/melibiose transport system permease protein</fullName>
    </submittedName>
</protein>
<feature type="transmembrane region" description="Helical" evidence="7">
    <location>
        <begin position="175"/>
        <end position="198"/>
    </location>
</feature>
<keyword evidence="3" id="KW-1003">Cell membrane</keyword>
<evidence type="ECO:0000313" key="10">
    <source>
        <dbReference type="Proteomes" id="UP000565572"/>
    </source>
</evidence>
<evidence type="ECO:0000256" key="1">
    <source>
        <dbReference type="ARBA" id="ARBA00004651"/>
    </source>
</evidence>
<evidence type="ECO:0000256" key="7">
    <source>
        <dbReference type="RuleBase" id="RU363032"/>
    </source>
</evidence>
<dbReference type="Pfam" id="PF00528">
    <property type="entry name" value="BPD_transp_1"/>
    <property type="match status" value="1"/>
</dbReference>